<organism evidence="3 4">
    <name type="scientific">Echinococcus canadensis</name>
    <dbReference type="NCBI Taxonomy" id="519352"/>
    <lineage>
        <taxon>Eukaryota</taxon>
        <taxon>Metazoa</taxon>
        <taxon>Spiralia</taxon>
        <taxon>Lophotrochozoa</taxon>
        <taxon>Platyhelminthes</taxon>
        <taxon>Cestoda</taxon>
        <taxon>Eucestoda</taxon>
        <taxon>Cyclophyllidea</taxon>
        <taxon>Taeniidae</taxon>
        <taxon>Echinococcus</taxon>
        <taxon>Echinococcus canadensis group</taxon>
    </lineage>
</organism>
<keyword evidence="3" id="KW-1185">Reference proteome</keyword>
<name>A0A915EVD8_9CEST</name>
<evidence type="ECO:0000256" key="1">
    <source>
        <dbReference type="SAM" id="SignalP"/>
    </source>
</evidence>
<dbReference type="WBParaSite" id="maker-E.canG7_contigs_1966-snap-gene-1.52-mRNA-1">
    <property type="protein sequence ID" value="maker-E.canG7_contigs_1966-snap-gene-1.52-mRNA-1"/>
    <property type="gene ID" value="EcG7_01917"/>
</dbReference>
<reference evidence="4" key="1">
    <citation type="submission" date="2022-11" db="UniProtKB">
        <authorList>
            <consortium name="WormBaseParasite"/>
        </authorList>
    </citation>
    <scope>IDENTIFICATION</scope>
</reference>
<dbReference type="SMART" id="SM00060">
    <property type="entry name" value="FN3"/>
    <property type="match status" value="3"/>
</dbReference>
<dbReference type="InterPro" id="IPR008197">
    <property type="entry name" value="WAP_dom"/>
</dbReference>
<dbReference type="GO" id="GO:0030182">
    <property type="term" value="P:neuron differentiation"/>
    <property type="evidence" value="ECO:0007669"/>
    <property type="project" value="TreeGrafter"/>
</dbReference>
<dbReference type="PANTHER" id="PTHR14131">
    <property type="entry name" value="ANOSMIN"/>
    <property type="match status" value="1"/>
</dbReference>
<sequence>MTSFFPLFGFCLLFSLSECKLNEVRLHRDVLREFLIAQPTPESQELAKAVCKVECLRDCLNTLQAKTNKDNMAKAVLEELRKTPVNVQSECRRLSPAYLFYNECERACDTDLAYKECAKGCASGELQEGWACHIGCRKLDTAMKHRFGDCPSTGALEPREGSEHWLSLRDAGASAPPCILDLDCPGNKKCCSGICMVPTFGDDIPELVQPPQITEGNRPRSFELTWNVAGENKPSFAEPVIYVLQVRTYFGPEFDPMAANAWKTLTMTTIPGARLSEPDVGWWYQYRIAAVNRFGSRGFGDSTTPPVHLTSQLPQAASAPRQLVDGVWRFQADGGVHVRIEWKAPTTAVIPVTEYRISWAPEDSSPDKRAVFEDKMTTFLHIVPASQTHYLLRNLKANMSYHIQVQAISSWGSKTFTSAPASHFIITPELPKREPYYQHQSYPGDGVSNLGYGGTQVPCSCDNVRERGGANKLQISSNFRPLRFPQSPGGFLTVRFANDPGVSDGQFLKTILTVNEFAESYNAQFSEGENLSPKLLTIQWKQQACIETGEQISKTFMPLKPLDEFGSGSAQSEYSRFLMLEPVEHGEEVGLLPEGQLTRTGRVEISSLQLNCHYAIFVAPNKRKSNGATLQRHTDQPPIHIGCLCTPACFDDQSMPWASHFSCSTKESDALLPPTNLRSQLVSDTSFIYNMSWRPPTTMRHPRSPRPDIGPELNLSEIFYRVTWGPAMDRHLTPHTLRLMADPYPRLSPTESQTKVLPSTKTSILLNSLQPNSVYVFKIQLIHLRSSEHLGSQQEESLSKIIQASREVFLYVQTPLQGIKDDSFRSVGGAIRKVNTRFLMNDPDLRNFDEVVVMFSSVEDGRQNNKEADLSRHHQELIHQFLSTNT</sequence>
<dbReference type="Proteomes" id="UP000887562">
    <property type="component" value="Unplaced"/>
</dbReference>
<dbReference type="CDD" id="cd00063">
    <property type="entry name" value="FN3"/>
    <property type="match status" value="2"/>
</dbReference>
<dbReference type="PANTHER" id="PTHR14131:SF5">
    <property type="entry name" value="ANOSMIN-1"/>
    <property type="match status" value="1"/>
</dbReference>
<proteinExistence type="predicted"/>
<evidence type="ECO:0000313" key="3">
    <source>
        <dbReference type="Proteomes" id="UP000887562"/>
    </source>
</evidence>
<dbReference type="Pfam" id="PF00095">
    <property type="entry name" value="WAP"/>
    <property type="match status" value="1"/>
</dbReference>
<dbReference type="InterPro" id="IPR036116">
    <property type="entry name" value="FN3_sf"/>
</dbReference>
<dbReference type="GO" id="GO:0005576">
    <property type="term" value="C:extracellular region"/>
    <property type="evidence" value="ECO:0007669"/>
    <property type="project" value="InterPro"/>
</dbReference>
<accession>A0A915EVD8</accession>
<feature type="signal peptide" evidence="1">
    <location>
        <begin position="1"/>
        <end position="19"/>
    </location>
</feature>
<feature type="chain" id="PRO_5037770925" evidence="1">
    <location>
        <begin position="20"/>
        <end position="886"/>
    </location>
</feature>
<keyword evidence="1" id="KW-0732">Signal</keyword>
<evidence type="ECO:0000313" key="4">
    <source>
        <dbReference type="WBParaSite" id="maker-E.canG7_contigs_1966-snap-gene-1.52-mRNA-1"/>
    </source>
</evidence>
<dbReference type="PROSITE" id="PS50853">
    <property type="entry name" value="FN3"/>
    <property type="match status" value="1"/>
</dbReference>
<dbReference type="CDD" id="cd00199">
    <property type="entry name" value="WAP"/>
    <property type="match status" value="1"/>
</dbReference>
<dbReference type="Pfam" id="PF00041">
    <property type="entry name" value="fn3"/>
    <property type="match status" value="1"/>
</dbReference>
<dbReference type="GO" id="GO:0030414">
    <property type="term" value="F:peptidase inhibitor activity"/>
    <property type="evidence" value="ECO:0007669"/>
    <property type="project" value="InterPro"/>
</dbReference>
<feature type="domain" description="Fibronectin type-III" evidence="2">
    <location>
        <begin position="319"/>
        <end position="430"/>
    </location>
</feature>
<dbReference type="InterPro" id="IPR042447">
    <property type="entry name" value="Anosmin-1"/>
</dbReference>
<dbReference type="GO" id="GO:0009986">
    <property type="term" value="C:cell surface"/>
    <property type="evidence" value="ECO:0007669"/>
    <property type="project" value="TreeGrafter"/>
</dbReference>
<dbReference type="InterPro" id="IPR003961">
    <property type="entry name" value="FN3_dom"/>
</dbReference>
<dbReference type="InterPro" id="IPR013783">
    <property type="entry name" value="Ig-like_fold"/>
</dbReference>
<evidence type="ECO:0000259" key="2">
    <source>
        <dbReference type="PROSITE" id="PS50853"/>
    </source>
</evidence>
<dbReference type="SUPFAM" id="SSF49265">
    <property type="entry name" value="Fibronectin type III"/>
    <property type="match status" value="1"/>
</dbReference>
<dbReference type="Gene3D" id="2.60.40.10">
    <property type="entry name" value="Immunoglobulins"/>
    <property type="match status" value="2"/>
</dbReference>
<dbReference type="AlphaFoldDB" id="A0A915EVD8"/>
<protein>
    <submittedName>
        <fullName evidence="4">Fibronectin type-III domain-containing protein</fullName>
    </submittedName>
</protein>